<reference evidence="1 2" key="1">
    <citation type="submission" date="2015-04" db="EMBL/GenBank/DDBJ databases">
        <title>Draft Genome Sequence of the Novel Agar-Digesting Marine Bacterium Q1.</title>
        <authorList>
            <person name="Li Y."/>
            <person name="Li D."/>
            <person name="Chen G."/>
            <person name="Du Z."/>
        </authorList>
    </citation>
    <scope>NUCLEOTIDE SEQUENCE [LARGE SCALE GENOMIC DNA]</scope>
    <source>
        <strain evidence="1 2">Q1</strain>
    </source>
</reference>
<evidence type="ECO:0000313" key="2">
    <source>
        <dbReference type="Proteomes" id="UP000037600"/>
    </source>
</evidence>
<organism evidence="1 2">
    <name type="scientific">Catenovulum maritimum</name>
    <dbReference type="NCBI Taxonomy" id="1513271"/>
    <lineage>
        <taxon>Bacteria</taxon>
        <taxon>Pseudomonadati</taxon>
        <taxon>Pseudomonadota</taxon>
        <taxon>Gammaproteobacteria</taxon>
        <taxon>Alteromonadales</taxon>
        <taxon>Alteromonadaceae</taxon>
        <taxon>Catenovulum</taxon>
    </lineage>
</organism>
<accession>A0A0J8GRY4</accession>
<evidence type="ECO:0000313" key="1">
    <source>
        <dbReference type="EMBL" id="KMT65555.1"/>
    </source>
</evidence>
<comment type="caution">
    <text evidence="1">The sequence shown here is derived from an EMBL/GenBank/DDBJ whole genome shotgun (WGS) entry which is preliminary data.</text>
</comment>
<dbReference type="EMBL" id="LAZL01000010">
    <property type="protein sequence ID" value="KMT65555.1"/>
    <property type="molecule type" value="Genomic_DNA"/>
</dbReference>
<proteinExistence type="predicted"/>
<dbReference type="Proteomes" id="UP000037600">
    <property type="component" value="Unassembled WGS sequence"/>
</dbReference>
<dbReference type="AlphaFoldDB" id="A0A0J8GRY4"/>
<gene>
    <name evidence="1" type="ORF">XM47_07555</name>
</gene>
<sequence length="210" mass="23094">MFSCVLLIACASRGVVSGAYKAFANSDYYEAIRKVDRALNVYPDSYSQEQKAQLIMLKADSLSLLGETSRANSLYQQLAINFSTTQAGISSSSFIIENPELEFIVSQQLSIDEGETKGLDTCESLAKQKATEYFGVTLESEATIRESYQKNNDVETSQTEVESSIISSAKAKVKLTSLKQTARHQKGKILVHCVYKAVKYQTAKDQNGIG</sequence>
<keyword evidence="2" id="KW-1185">Reference proteome</keyword>
<protein>
    <submittedName>
        <fullName evidence="1">Uncharacterized protein</fullName>
    </submittedName>
</protein>
<name>A0A0J8GRY4_9ALTE</name>